<proteinExistence type="predicted"/>
<evidence type="ECO:0000313" key="2">
    <source>
        <dbReference type="Proteomes" id="UP001234297"/>
    </source>
</evidence>
<accession>A0ACC2KGK6</accession>
<protein>
    <submittedName>
        <fullName evidence="1">Uncharacterized protein</fullName>
    </submittedName>
</protein>
<organism evidence="1 2">
    <name type="scientific">Persea americana</name>
    <name type="common">Avocado</name>
    <dbReference type="NCBI Taxonomy" id="3435"/>
    <lineage>
        <taxon>Eukaryota</taxon>
        <taxon>Viridiplantae</taxon>
        <taxon>Streptophyta</taxon>
        <taxon>Embryophyta</taxon>
        <taxon>Tracheophyta</taxon>
        <taxon>Spermatophyta</taxon>
        <taxon>Magnoliopsida</taxon>
        <taxon>Magnoliidae</taxon>
        <taxon>Laurales</taxon>
        <taxon>Lauraceae</taxon>
        <taxon>Persea</taxon>
    </lineage>
</organism>
<gene>
    <name evidence="1" type="ORF">MRB53_028790</name>
</gene>
<evidence type="ECO:0000313" key="1">
    <source>
        <dbReference type="EMBL" id="KAJ8620261.1"/>
    </source>
</evidence>
<dbReference type="Proteomes" id="UP001234297">
    <property type="component" value="Chromosome 9"/>
</dbReference>
<name>A0ACC2KGK6_PERAE</name>
<dbReference type="EMBL" id="CM056817">
    <property type="protein sequence ID" value="KAJ8620261.1"/>
    <property type="molecule type" value="Genomic_DNA"/>
</dbReference>
<reference evidence="1 2" key="1">
    <citation type="journal article" date="2022" name="Hortic Res">
        <title>A haplotype resolved chromosomal level avocado genome allows analysis of novel avocado genes.</title>
        <authorList>
            <person name="Nath O."/>
            <person name="Fletcher S.J."/>
            <person name="Hayward A."/>
            <person name="Shaw L.M."/>
            <person name="Masouleh A.K."/>
            <person name="Furtado A."/>
            <person name="Henry R.J."/>
            <person name="Mitter N."/>
        </authorList>
    </citation>
    <scope>NUCLEOTIDE SEQUENCE [LARGE SCALE GENOMIC DNA]</scope>
    <source>
        <strain evidence="2">cv. Hass</strain>
    </source>
</reference>
<keyword evidence="2" id="KW-1185">Reference proteome</keyword>
<sequence length="97" mass="11048">MINKGMKAPQLDYNKFVADFSRAGKPDILFELAQRMKFSGKFELSIDSGTSSSAEDFLPIDQQRHFDFCYEGKRLGSKRFLSSGLFLTFIPPQTAFH</sequence>
<comment type="caution">
    <text evidence="1">The sequence shown here is derived from an EMBL/GenBank/DDBJ whole genome shotgun (WGS) entry which is preliminary data.</text>
</comment>